<evidence type="ECO:0000313" key="1">
    <source>
        <dbReference type="EMBL" id="JAU96585.1"/>
    </source>
</evidence>
<name>A0A1J3JW87_NOCCA</name>
<proteinExistence type="predicted"/>
<accession>A0A1J3JW87</accession>
<dbReference type="AlphaFoldDB" id="A0A1J3JW87"/>
<gene>
    <name evidence="1" type="ORF">MP_TR26053_c3_g1_i1_g.76087</name>
</gene>
<dbReference type="EMBL" id="GEVM01009353">
    <property type="protein sequence ID" value="JAU96585.1"/>
    <property type="molecule type" value="Transcribed_RNA"/>
</dbReference>
<organism evidence="1">
    <name type="scientific">Noccaea caerulescens</name>
    <name type="common">Alpine penny-cress</name>
    <name type="synonym">Thlaspi caerulescens</name>
    <dbReference type="NCBI Taxonomy" id="107243"/>
    <lineage>
        <taxon>Eukaryota</taxon>
        <taxon>Viridiplantae</taxon>
        <taxon>Streptophyta</taxon>
        <taxon>Embryophyta</taxon>
        <taxon>Tracheophyta</taxon>
        <taxon>Spermatophyta</taxon>
        <taxon>Magnoliopsida</taxon>
        <taxon>eudicotyledons</taxon>
        <taxon>Gunneridae</taxon>
        <taxon>Pentapetalae</taxon>
        <taxon>rosids</taxon>
        <taxon>malvids</taxon>
        <taxon>Brassicales</taxon>
        <taxon>Brassicaceae</taxon>
        <taxon>Coluteocarpeae</taxon>
        <taxon>Noccaea</taxon>
    </lineage>
</organism>
<sequence>MRSKGSWSSTWRSVRTGLREVIFPGISWVIGDGRVIKFWKDKWLIDKPLSEVTLMALPNGFEELRVCDYWRNDTGWLVEQIEPFIPVELVLKLWAMAIDNVTGARDRLSWGESSDGQFSVSSAYAFISKDNSP</sequence>
<reference evidence="1" key="1">
    <citation type="submission" date="2016-07" db="EMBL/GenBank/DDBJ databases">
        <title>De novo transcriptome assembly of four accessions of the metal hyperaccumulator plant Noccaea caerulescens.</title>
        <authorList>
            <person name="Blande D."/>
            <person name="Halimaa P."/>
            <person name="Tervahauta A.I."/>
            <person name="Aarts M.G."/>
            <person name="Karenlampi S.O."/>
        </authorList>
    </citation>
    <scope>NUCLEOTIDE SEQUENCE</scope>
</reference>
<protein>
    <submittedName>
        <fullName evidence="1">Putative ribonuclease H protein</fullName>
    </submittedName>
</protein>